<dbReference type="Proteomes" id="UP000784294">
    <property type="component" value="Unassembled WGS sequence"/>
</dbReference>
<proteinExistence type="predicted"/>
<sequence>MSQSRPRRSPFPLGQSSSHGLFSKPHYRLAKLLPLEKTMPPVLLPFTTSLLLRLLASSKLVCSTHSRAASSGVPAKIGSFFTCLLAAGTNYDPFPSPLLPPTFPLLYSLNRSARTVLRYPLRPALRTWLSAAWSCNHAYLLSNFPQQAALPVGFTVPLLCQNVRCIFRFYVIHGIANVDPSLVENGSLLGRRMIL</sequence>
<gene>
    <name evidence="1" type="ORF">PXEA_LOCUS13613</name>
</gene>
<reference evidence="1" key="1">
    <citation type="submission" date="2018-11" db="EMBL/GenBank/DDBJ databases">
        <authorList>
            <consortium name="Pathogen Informatics"/>
        </authorList>
    </citation>
    <scope>NUCLEOTIDE SEQUENCE</scope>
</reference>
<name>A0A3S4ZUJ0_9PLAT</name>
<organism evidence="1 2">
    <name type="scientific">Protopolystoma xenopodis</name>
    <dbReference type="NCBI Taxonomy" id="117903"/>
    <lineage>
        <taxon>Eukaryota</taxon>
        <taxon>Metazoa</taxon>
        <taxon>Spiralia</taxon>
        <taxon>Lophotrochozoa</taxon>
        <taxon>Platyhelminthes</taxon>
        <taxon>Monogenea</taxon>
        <taxon>Polyopisthocotylea</taxon>
        <taxon>Polystomatidea</taxon>
        <taxon>Polystomatidae</taxon>
        <taxon>Protopolystoma</taxon>
    </lineage>
</organism>
<keyword evidence="2" id="KW-1185">Reference proteome</keyword>
<evidence type="ECO:0000313" key="1">
    <source>
        <dbReference type="EMBL" id="VEL20173.1"/>
    </source>
</evidence>
<dbReference type="EMBL" id="CAAALY010045120">
    <property type="protein sequence ID" value="VEL20173.1"/>
    <property type="molecule type" value="Genomic_DNA"/>
</dbReference>
<comment type="caution">
    <text evidence="1">The sequence shown here is derived from an EMBL/GenBank/DDBJ whole genome shotgun (WGS) entry which is preliminary data.</text>
</comment>
<protein>
    <submittedName>
        <fullName evidence="1">Uncharacterized protein</fullName>
    </submittedName>
</protein>
<evidence type="ECO:0000313" key="2">
    <source>
        <dbReference type="Proteomes" id="UP000784294"/>
    </source>
</evidence>
<dbReference type="AlphaFoldDB" id="A0A3S4ZUJ0"/>
<accession>A0A3S4ZUJ0</accession>